<dbReference type="CDD" id="cd13688">
    <property type="entry name" value="PBP2_GltI_DEBP"/>
    <property type="match status" value="1"/>
</dbReference>
<dbReference type="AlphaFoldDB" id="A0A1H7QM03"/>
<reference evidence="7" key="1">
    <citation type="submission" date="2016-10" db="EMBL/GenBank/DDBJ databases">
        <authorList>
            <person name="Varghese N."/>
            <person name="Submissions S."/>
        </authorList>
    </citation>
    <scope>NUCLEOTIDE SEQUENCE [LARGE SCALE GENOMIC DNA]</scope>
    <source>
        <strain evidence="7">LMG 26416</strain>
    </source>
</reference>
<dbReference type="Pfam" id="PF00497">
    <property type="entry name" value="SBP_bac_3"/>
    <property type="match status" value="1"/>
</dbReference>
<dbReference type="GO" id="GO:0005576">
    <property type="term" value="C:extracellular region"/>
    <property type="evidence" value="ECO:0007669"/>
    <property type="project" value="TreeGrafter"/>
</dbReference>
<dbReference type="SMART" id="SM00062">
    <property type="entry name" value="PBPb"/>
    <property type="match status" value="1"/>
</dbReference>
<evidence type="ECO:0000256" key="4">
    <source>
        <dbReference type="SAM" id="SignalP"/>
    </source>
</evidence>
<dbReference type="STRING" id="416943.SAMN05445871_4502"/>
<evidence type="ECO:0000313" key="7">
    <source>
        <dbReference type="Proteomes" id="UP000199120"/>
    </source>
</evidence>
<dbReference type="RefSeq" id="WP_090548916.1">
    <property type="nucleotide sequence ID" value="NZ_FNSR01000002.1"/>
</dbReference>
<dbReference type="OrthoDB" id="7240770at2"/>
<keyword evidence="2" id="KW-0813">Transport</keyword>
<accession>A0A1H7QM03</accession>
<comment type="similarity">
    <text evidence="1">Belongs to the bacterial solute-binding protein 3 family.</text>
</comment>
<keyword evidence="3 4" id="KW-0732">Signal</keyword>
<dbReference type="EMBL" id="FOAJ01000008">
    <property type="protein sequence ID" value="SEL48953.1"/>
    <property type="molecule type" value="Genomic_DNA"/>
</dbReference>
<dbReference type="InterPro" id="IPR001638">
    <property type="entry name" value="Solute-binding_3/MltF_N"/>
</dbReference>
<dbReference type="InterPro" id="IPR051455">
    <property type="entry name" value="Bact_solute-bind_prot3"/>
</dbReference>
<feature type="signal peptide" evidence="4">
    <location>
        <begin position="1"/>
        <end position="22"/>
    </location>
</feature>
<dbReference type="Gene3D" id="3.40.190.10">
    <property type="entry name" value="Periplasmic binding protein-like II"/>
    <property type="match status" value="2"/>
</dbReference>
<protein>
    <submittedName>
        <fullName evidence="6">Amino acid ABC transporter substrate-binding protein, PAAT family</fullName>
    </submittedName>
</protein>
<feature type="domain" description="Solute-binding protein family 3/N-terminal" evidence="5">
    <location>
        <begin position="41"/>
        <end position="273"/>
    </location>
</feature>
<dbReference type="SUPFAM" id="SSF53850">
    <property type="entry name" value="Periplasmic binding protein-like II"/>
    <property type="match status" value="1"/>
</dbReference>
<evidence type="ECO:0000259" key="5">
    <source>
        <dbReference type="SMART" id="SM00062"/>
    </source>
</evidence>
<dbReference type="PANTHER" id="PTHR30085:SF2">
    <property type="entry name" value="GLUTAMATE_ASPARTATE IMPORT SOLUTE-BINDING PROTEIN"/>
    <property type="match status" value="1"/>
</dbReference>
<dbReference type="Proteomes" id="UP000199120">
    <property type="component" value="Unassembled WGS sequence"/>
</dbReference>
<evidence type="ECO:0000313" key="6">
    <source>
        <dbReference type="EMBL" id="SEL48953.1"/>
    </source>
</evidence>
<evidence type="ECO:0000256" key="3">
    <source>
        <dbReference type="ARBA" id="ARBA00022729"/>
    </source>
</evidence>
<dbReference type="GO" id="GO:0030288">
    <property type="term" value="C:outer membrane-bounded periplasmic space"/>
    <property type="evidence" value="ECO:0007669"/>
    <property type="project" value="TreeGrafter"/>
</dbReference>
<sequence>MKLAVKAALFALACACLPAAHADDYDESGSPALRRIRETGTVTIGVREMAVPFSYYDGSHRAVGYSHAIALRIVDAIRESLGMPSLTVREVIVTPQTRSSLVQNGTIDFECGATAHTRDRDAYMAFSNSIFEYGVRMLVKQGSPVKDFQDLAGRTVVTTASTSQERMLRQWNAARGMNMTILAAKSHAASFDEVKNGRAVAFVMDEPLLYGAKATAPDPGGYAIVGAPTVFEVYACMFRRGDPALKQIADDTIAKMQRSGEAAQLYRQWFESPIPSRGIVLGLPMSARLKELFDNPNDRPLD</sequence>
<proteinExistence type="inferred from homology"/>
<gene>
    <name evidence="6" type="ORF">SAMN05192542_108190</name>
</gene>
<evidence type="ECO:0000256" key="2">
    <source>
        <dbReference type="ARBA" id="ARBA00022448"/>
    </source>
</evidence>
<name>A0A1H7QM03_9BURK</name>
<dbReference type="PANTHER" id="PTHR30085">
    <property type="entry name" value="AMINO ACID ABC TRANSPORTER PERMEASE"/>
    <property type="match status" value="1"/>
</dbReference>
<keyword evidence="7" id="KW-1185">Reference proteome</keyword>
<feature type="chain" id="PRO_5030029189" evidence="4">
    <location>
        <begin position="23"/>
        <end position="302"/>
    </location>
</feature>
<evidence type="ECO:0000256" key="1">
    <source>
        <dbReference type="ARBA" id="ARBA00010333"/>
    </source>
</evidence>
<dbReference type="GO" id="GO:0006865">
    <property type="term" value="P:amino acid transport"/>
    <property type="evidence" value="ECO:0007669"/>
    <property type="project" value="TreeGrafter"/>
</dbReference>
<organism evidence="6 7">
    <name type="scientific">Paraburkholderia caballeronis</name>
    <dbReference type="NCBI Taxonomy" id="416943"/>
    <lineage>
        <taxon>Bacteria</taxon>
        <taxon>Pseudomonadati</taxon>
        <taxon>Pseudomonadota</taxon>
        <taxon>Betaproteobacteria</taxon>
        <taxon>Burkholderiales</taxon>
        <taxon>Burkholderiaceae</taxon>
        <taxon>Paraburkholderia</taxon>
    </lineage>
</organism>